<comment type="caution">
    <text evidence="1">The sequence shown here is derived from an EMBL/GenBank/DDBJ whole genome shotgun (WGS) entry which is preliminary data.</text>
</comment>
<dbReference type="Proteomes" id="UP001501842">
    <property type="component" value="Unassembled WGS sequence"/>
</dbReference>
<name>A0ABN3UAC0_9ACTN</name>
<dbReference type="Gene3D" id="1.10.357.10">
    <property type="entry name" value="Tetracycline Repressor, domain 2"/>
    <property type="match status" value="1"/>
</dbReference>
<accession>A0ABN3UAC0</accession>
<dbReference type="InterPro" id="IPR036271">
    <property type="entry name" value="Tet_transcr_reg_TetR-rel_C_sf"/>
</dbReference>
<gene>
    <name evidence="1" type="ORF">GCM10010439_33730</name>
</gene>
<dbReference type="RefSeq" id="WP_344451355.1">
    <property type="nucleotide sequence ID" value="NZ_BAAATZ010000012.1"/>
</dbReference>
<reference evidence="1 2" key="1">
    <citation type="journal article" date="2019" name="Int. J. Syst. Evol. Microbiol.">
        <title>The Global Catalogue of Microorganisms (GCM) 10K type strain sequencing project: providing services to taxonomists for standard genome sequencing and annotation.</title>
        <authorList>
            <consortium name="The Broad Institute Genomics Platform"/>
            <consortium name="The Broad Institute Genome Sequencing Center for Infectious Disease"/>
            <person name="Wu L."/>
            <person name="Ma J."/>
        </authorList>
    </citation>
    <scope>NUCLEOTIDE SEQUENCE [LARGE SCALE GENOMIC DNA]</scope>
    <source>
        <strain evidence="1 2">JCM 8201</strain>
    </source>
</reference>
<dbReference type="EMBL" id="BAAATZ010000012">
    <property type="protein sequence ID" value="GAA2727534.1"/>
    <property type="molecule type" value="Genomic_DNA"/>
</dbReference>
<sequence>MTRPPHVPSATGADALFRRARDTGLLRPGTDLAWARRVYYSLIHEAAHDRDALAARVVDTLLRGIGDARPLRSSGNCRFRR</sequence>
<proteinExistence type="predicted"/>
<keyword evidence="2" id="KW-1185">Reference proteome</keyword>
<organism evidence="1 2">
    <name type="scientific">Actinocorallia aurantiaca</name>
    <dbReference type="NCBI Taxonomy" id="46204"/>
    <lineage>
        <taxon>Bacteria</taxon>
        <taxon>Bacillati</taxon>
        <taxon>Actinomycetota</taxon>
        <taxon>Actinomycetes</taxon>
        <taxon>Streptosporangiales</taxon>
        <taxon>Thermomonosporaceae</taxon>
        <taxon>Actinocorallia</taxon>
    </lineage>
</organism>
<protein>
    <submittedName>
        <fullName evidence="1">Uncharacterized protein</fullName>
    </submittedName>
</protein>
<evidence type="ECO:0000313" key="2">
    <source>
        <dbReference type="Proteomes" id="UP001501842"/>
    </source>
</evidence>
<evidence type="ECO:0000313" key="1">
    <source>
        <dbReference type="EMBL" id="GAA2727534.1"/>
    </source>
</evidence>
<dbReference type="SUPFAM" id="SSF48498">
    <property type="entry name" value="Tetracyclin repressor-like, C-terminal domain"/>
    <property type="match status" value="1"/>
</dbReference>